<dbReference type="AlphaFoldDB" id="A0A2S0IBZ7"/>
<organism evidence="3 4">
    <name type="scientific">Achromobacter spanius</name>
    <dbReference type="NCBI Taxonomy" id="217203"/>
    <lineage>
        <taxon>Bacteria</taxon>
        <taxon>Pseudomonadati</taxon>
        <taxon>Pseudomonadota</taxon>
        <taxon>Betaproteobacteria</taxon>
        <taxon>Burkholderiales</taxon>
        <taxon>Alcaligenaceae</taxon>
        <taxon>Achromobacter</taxon>
    </lineage>
</organism>
<dbReference type="Proteomes" id="UP000239477">
    <property type="component" value="Chromosome"/>
</dbReference>
<keyword evidence="1" id="KW-0472">Membrane</keyword>
<keyword evidence="1" id="KW-1133">Transmembrane helix</keyword>
<name>A0A2S0IBZ7_9BURK</name>
<feature type="domain" description="Phosphatidic acid phosphatase type 2/haloperoxidase" evidence="2">
    <location>
        <begin position="120"/>
        <end position="233"/>
    </location>
</feature>
<reference evidence="3 4" key="1">
    <citation type="submission" date="2017-09" db="EMBL/GenBank/DDBJ databases">
        <title>Genomic, metabolic, and phenotypic characteristics of bacterial isolates from the natural microbiome of the model nematode Caenorhabditis elegans.</title>
        <authorList>
            <person name="Zimmermann J."/>
            <person name="Obeng N."/>
            <person name="Yang W."/>
            <person name="Obeng O."/>
            <person name="Kissoyan K."/>
            <person name="Pees B."/>
            <person name="Dirksen P."/>
            <person name="Hoppner M."/>
            <person name="Franke A."/>
            <person name="Rosenstiel P."/>
            <person name="Leippe M."/>
            <person name="Dierking K."/>
            <person name="Kaleta C."/>
            <person name="Schulenburg H."/>
        </authorList>
    </citation>
    <scope>NUCLEOTIDE SEQUENCE [LARGE SCALE GENOMIC DNA]</scope>
    <source>
        <strain evidence="3 4">MYb73</strain>
    </source>
</reference>
<dbReference type="EMBL" id="CP023270">
    <property type="protein sequence ID" value="AVJ29550.1"/>
    <property type="molecule type" value="Genomic_DNA"/>
</dbReference>
<evidence type="ECO:0000259" key="2">
    <source>
        <dbReference type="SMART" id="SM00014"/>
    </source>
</evidence>
<dbReference type="PANTHER" id="PTHR14969:SF13">
    <property type="entry name" value="AT30094P"/>
    <property type="match status" value="1"/>
</dbReference>
<proteinExistence type="predicted"/>
<feature type="transmembrane region" description="Helical" evidence="1">
    <location>
        <begin position="37"/>
        <end position="62"/>
    </location>
</feature>
<dbReference type="SUPFAM" id="SSF48317">
    <property type="entry name" value="Acid phosphatase/Vanadium-dependent haloperoxidase"/>
    <property type="match status" value="1"/>
</dbReference>
<dbReference type="Pfam" id="PF01569">
    <property type="entry name" value="PAP2"/>
    <property type="match status" value="1"/>
</dbReference>
<dbReference type="RefSeq" id="WP_105240235.1">
    <property type="nucleotide sequence ID" value="NZ_CP023270.1"/>
</dbReference>
<feature type="transmembrane region" description="Helical" evidence="1">
    <location>
        <begin position="83"/>
        <end position="105"/>
    </location>
</feature>
<evidence type="ECO:0000313" key="3">
    <source>
        <dbReference type="EMBL" id="AVJ29550.1"/>
    </source>
</evidence>
<dbReference type="SMART" id="SM00014">
    <property type="entry name" value="acidPPc"/>
    <property type="match status" value="1"/>
</dbReference>
<dbReference type="InterPro" id="IPR036938">
    <property type="entry name" value="PAP2/HPO_sf"/>
</dbReference>
<dbReference type="InterPro" id="IPR000326">
    <property type="entry name" value="PAP2/HPO"/>
</dbReference>
<sequence>MNSNRLTPPAAAPSLAGGTGAAVQDEYRNPYPNSVWALLACALALAAAACALWVDLPLAIWIQKSVSEGVDQSFEWVGELGESGHYIVMALAFYVIGLVGLARGWRNPLRVSYAAMARGSLLMLSTMAVGGLVVLLLKRSVARARPELYFEQGIYGLGESFSRAQQFNSFPSSHTYAAFSVAVVLGILAPRWRWVFLLLAALVAISRLVNLDHYLSDVMTAAGIAVLVGHYLAPRVLCSKYQWPLRAPWRWWKKA</sequence>
<dbReference type="Gene3D" id="1.20.144.10">
    <property type="entry name" value="Phosphatidic acid phosphatase type 2/haloperoxidase"/>
    <property type="match status" value="1"/>
</dbReference>
<dbReference type="PANTHER" id="PTHR14969">
    <property type="entry name" value="SPHINGOSINE-1-PHOSPHATE PHOSPHOHYDROLASE"/>
    <property type="match status" value="1"/>
</dbReference>
<evidence type="ECO:0000313" key="4">
    <source>
        <dbReference type="Proteomes" id="UP000239477"/>
    </source>
</evidence>
<protein>
    <submittedName>
        <fullName evidence="3">Acid phosphatase</fullName>
    </submittedName>
</protein>
<dbReference type="OrthoDB" id="9773582at2"/>
<evidence type="ECO:0000256" key="1">
    <source>
        <dbReference type="SAM" id="Phobius"/>
    </source>
</evidence>
<gene>
    <name evidence="3" type="ORF">CLM73_21920</name>
</gene>
<keyword evidence="1" id="KW-0812">Transmembrane</keyword>
<keyword evidence="4" id="KW-1185">Reference proteome</keyword>
<feature type="transmembrane region" description="Helical" evidence="1">
    <location>
        <begin position="176"/>
        <end position="194"/>
    </location>
</feature>
<accession>A0A2S0IBZ7</accession>
<feature type="transmembrane region" description="Helical" evidence="1">
    <location>
        <begin position="117"/>
        <end position="137"/>
    </location>
</feature>